<organism evidence="2 3">
    <name type="scientific">Glomus cerebriforme</name>
    <dbReference type="NCBI Taxonomy" id="658196"/>
    <lineage>
        <taxon>Eukaryota</taxon>
        <taxon>Fungi</taxon>
        <taxon>Fungi incertae sedis</taxon>
        <taxon>Mucoromycota</taxon>
        <taxon>Glomeromycotina</taxon>
        <taxon>Glomeromycetes</taxon>
        <taxon>Glomerales</taxon>
        <taxon>Glomeraceae</taxon>
        <taxon>Glomus</taxon>
    </lineage>
</organism>
<keyword evidence="3" id="KW-1185">Reference proteome</keyword>
<feature type="coiled-coil region" evidence="1">
    <location>
        <begin position="368"/>
        <end position="430"/>
    </location>
</feature>
<evidence type="ECO:0000256" key="1">
    <source>
        <dbReference type="SAM" id="Coils"/>
    </source>
</evidence>
<proteinExistence type="predicted"/>
<keyword evidence="1" id="KW-0175">Coiled coil</keyword>
<accession>A0A397SJB0</accession>
<dbReference type="STRING" id="658196.A0A397SJB0"/>
<reference evidence="2 3" key="1">
    <citation type="submission" date="2018-06" db="EMBL/GenBank/DDBJ databases">
        <title>Comparative genomics reveals the genomic features of Rhizophagus irregularis, R. cerebriforme, R. diaphanum and Gigaspora rosea, and their symbiotic lifestyle signature.</title>
        <authorList>
            <person name="Morin E."/>
            <person name="San Clemente H."/>
            <person name="Chen E.C.H."/>
            <person name="De La Providencia I."/>
            <person name="Hainaut M."/>
            <person name="Kuo A."/>
            <person name="Kohler A."/>
            <person name="Murat C."/>
            <person name="Tang N."/>
            <person name="Roy S."/>
            <person name="Loubradou J."/>
            <person name="Henrissat B."/>
            <person name="Grigoriev I.V."/>
            <person name="Corradi N."/>
            <person name="Roux C."/>
            <person name="Martin F.M."/>
        </authorList>
    </citation>
    <scope>NUCLEOTIDE SEQUENCE [LARGE SCALE GENOMIC DNA]</scope>
    <source>
        <strain evidence="2 3">DAOM 227022</strain>
    </source>
</reference>
<protein>
    <recommendedName>
        <fullName evidence="4">Nucleoprotein TPR/MLP1 domain-containing protein</fullName>
    </recommendedName>
</protein>
<dbReference type="OrthoDB" id="2443903at2759"/>
<evidence type="ECO:0000313" key="2">
    <source>
        <dbReference type="EMBL" id="RIA84067.1"/>
    </source>
</evidence>
<dbReference type="Proteomes" id="UP000265703">
    <property type="component" value="Unassembled WGS sequence"/>
</dbReference>
<feature type="coiled-coil region" evidence="1">
    <location>
        <begin position="478"/>
        <end position="540"/>
    </location>
</feature>
<feature type="coiled-coil region" evidence="1">
    <location>
        <begin position="13"/>
        <end position="89"/>
    </location>
</feature>
<name>A0A397SJB0_9GLOM</name>
<sequence length="587" mass="69071">MDLSQTDKVNDLRQKLILTKATYDQKLNDAENKLRESKKIGEDRKRIIDENKETLTSIEQENNQLKNENKKLKDEIDKALYECAHQEKLLEQERQSRISLETAKVQELTQAKDAYEKMSALRQQHHIQIQKMENDLQESRSNEYQLQHKFKLLEFEKDSYVKRCASLEKDVDQWQNLAKSTIEDKNIEIEKLNRDLQSATIELEKYKQSSQNYERAYKEQIIVAQKANSDRDEMNQYHREQVKLLNIEIENAQRLIHVHGIVDDLNNTLLETNAKLEESINENQHLRNEIQRLEEENRQLNDISAISDTTPIGAVNLALQKKGKSIVQLYSEYSKLQDQIIIEEKKNFELLQLLNSFNHEIGQFSPVINEKNEEFDRIVKEHRQMSEQLSERDKEVEKIKTSLRISRSENQELNERILELQEEKEFCVKHNTTLLEELDKIRKESSISLESNISNEESTKSVDLEALYSRNLHLEAEKTVMIRKMQSYKNMINELEAQISLKNTENKNAVGEVTRLQHRLKQYQTQIDTLERERELISRRRHSMSGDSTSTLQANISSTLRQPDFQAENVDLKVLLIKLVCIINIVN</sequence>
<evidence type="ECO:0008006" key="4">
    <source>
        <dbReference type="Google" id="ProtNLM"/>
    </source>
</evidence>
<dbReference type="AlphaFoldDB" id="A0A397SJB0"/>
<comment type="caution">
    <text evidence="2">The sequence shown here is derived from an EMBL/GenBank/DDBJ whole genome shotgun (WGS) entry which is preliminary data.</text>
</comment>
<dbReference type="EMBL" id="QKYT01000519">
    <property type="protein sequence ID" value="RIA84067.1"/>
    <property type="molecule type" value="Genomic_DNA"/>
</dbReference>
<evidence type="ECO:0000313" key="3">
    <source>
        <dbReference type="Proteomes" id="UP000265703"/>
    </source>
</evidence>
<gene>
    <name evidence="2" type="ORF">C1645_432315</name>
</gene>
<feature type="coiled-coil region" evidence="1">
    <location>
        <begin position="122"/>
        <end position="306"/>
    </location>
</feature>